<dbReference type="Gene3D" id="3.30.70.270">
    <property type="match status" value="2"/>
</dbReference>
<keyword evidence="2" id="KW-1185">Reference proteome</keyword>
<comment type="caution">
    <text evidence="1">The sequence shown here is derived from an EMBL/GenBank/DDBJ whole genome shotgun (WGS) entry which is preliminary data.</text>
</comment>
<evidence type="ECO:0008006" key="3">
    <source>
        <dbReference type="Google" id="ProtNLM"/>
    </source>
</evidence>
<dbReference type="SUPFAM" id="SSF56672">
    <property type="entry name" value="DNA/RNA polymerases"/>
    <property type="match status" value="1"/>
</dbReference>
<gene>
    <name evidence="1" type="ORF">KSP39_PZI012929</name>
</gene>
<dbReference type="AlphaFoldDB" id="A0AAP0BFB3"/>
<organism evidence="1 2">
    <name type="scientific">Platanthera zijinensis</name>
    <dbReference type="NCBI Taxonomy" id="2320716"/>
    <lineage>
        <taxon>Eukaryota</taxon>
        <taxon>Viridiplantae</taxon>
        <taxon>Streptophyta</taxon>
        <taxon>Embryophyta</taxon>
        <taxon>Tracheophyta</taxon>
        <taxon>Spermatophyta</taxon>
        <taxon>Magnoliopsida</taxon>
        <taxon>Liliopsida</taxon>
        <taxon>Asparagales</taxon>
        <taxon>Orchidaceae</taxon>
        <taxon>Orchidoideae</taxon>
        <taxon>Orchideae</taxon>
        <taxon>Orchidinae</taxon>
        <taxon>Platanthera</taxon>
    </lineage>
</organism>
<sequence>MGGQSRLEAAEEVVEMEVLTLGGKVERVRVSGGLTPEAQGKMLECIQKNVDIFAWSAAEMPGIDADVACHRLNLDPEARPVRQKKRPMTDRLAEPIREEVAKLLNAGFVSEIQYPGWVSNVVMVKSCREMVGGDLEETFATLREYKMRLNPLKCIFEASKDKFLGHLLTHAGVEPNPDKVRAIMELWSPRNAKEVQRLTGKLTSLSRFLSQAGEKCSSFFKTLRGGQRFEWTSECEEAFQALKGQLTQPPYSRGQRRERIYSCI</sequence>
<proteinExistence type="predicted"/>
<reference evidence="1 2" key="1">
    <citation type="journal article" date="2022" name="Nat. Plants">
        <title>Genomes of leafy and leafless Platanthera orchids illuminate the evolution of mycoheterotrophy.</title>
        <authorList>
            <person name="Li M.H."/>
            <person name="Liu K.W."/>
            <person name="Li Z."/>
            <person name="Lu H.C."/>
            <person name="Ye Q.L."/>
            <person name="Zhang D."/>
            <person name="Wang J.Y."/>
            <person name="Li Y.F."/>
            <person name="Zhong Z.M."/>
            <person name="Liu X."/>
            <person name="Yu X."/>
            <person name="Liu D.K."/>
            <person name="Tu X.D."/>
            <person name="Liu B."/>
            <person name="Hao Y."/>
            <person name="Liao X.Y."/>
            <person name="Jiang Y.T."/>
            <person name="Sun W.H."/>
            <person name="Chen J."/>
            <person name="Chen Y.Q."/>
            <person name="Ai Y."/>
            <person name="Zhai J.W."/>
            <person name="Wu S.S."/>
            <person name="Zhou Z."/>
            <person name="Hsiao Y.Y."/>
            <person name="Wu W.L."/>
            <person name="Chen Y.Y."/>
            <person name="Lin Y.F."/>
            <person name="Hsu J.L."/>
            <person name="Li C.Y."/>
            <person name="Wang Z.W."/>
            <person name="Zhao X."/>
            <person name="Zhong W.Y."/>
            <person name="Ma X.K."/>
            <person name="Ma L."/>
            <person name="Huang J."/>
            <person name="Chen G.Z."/>
            <person name="Huang M.Z."/>
            <person name="Huang L."/>
            <person name="Peng D.H."/>
            <person name="Luo Y.B."/>
            <person name="Zou S.Q."/>
            <person name="Chen S.P."/>
            <person name="Lan S."/>
            <person name="Tsai W.C."/>
            <person name="Van de Peer Y."/>
            <person name="Liu Z.J."/>
        </authorList>
    </citation>
    <scope>NUCLEOTIDE SEQUENCE [LARGE SCALE GENOMIC DNA]</scope>
    <source>
        <strain evidence="1">Lor287</strain>
    </source>
</reference>
<protein>
    <recommendedName>
        <fullName evidence="3">Reverse transcriptase/retrotransposon-derived protein RNase H-like domain-containing protein</fullName>
    </recommendedName>
</protein>
<dbReference type="Proteomes" id="UP001418222">
    <property type="component" value="Unassembled WGS sequence"/>
</dbReference>
<dbReference type="InterPro" id="IPR050951">
    <property type="entry name" value="Retrovirus_Pol_polyprotein"/>
</dbReference>
<evidence type="ECO:0000313" key="1">
    <source>
        <dbReference type="EMBL" id="KAK8935966.1"/>
    </source>
</evidence>
<dbReference type="PANTHER" id="PTHR37984">
    <property type="entry name" value="PROTEIN CBG26694"/>
    <property type="match status" value="1"/>
</dbReference>
<accession>A0AAP0BFB3</accession>
<dbReference type="Gene3D" id="3.10.10.10">
    <property type="entry name" value="HIV Type 1 Reverse Transcriptase, subunit A, domain 1"/>
    <property type="match status" value="1"/>
</dbReference>
<dbReference type="InterPro" id="IPR043502">
    <property type="entry name" value="DNA/RNA_pol_sf"/>
</dbReference>
<dbReference type="EMBL" id="JBBWWQ010000011">
    <property type="protein sequence ID" value="KAK8935966.1"/>
    <property type="molecule type" value="Genomic_DNA"/>
</dbReference>
<dbReference type="PANTHER" id="PTHR37984:SF5">
    <property type="entry name" value="PROTEIN NYNRIN-LIKE"/>
    <property type="match status" value="1"/>
</dbReference>
<dbReference type="InterPro" id="IPR043128">
    <property type="entry name" value="Rev_trsase/Diguanyl_cyclase"/>
</dbReference>
<name>A0AAP0BFB3_9ASPA</name>
<evidence type="ECO:0000313" key="2">
    <source>
        <dbReference type="Proteomes" id="UP001418222"/>
    </source>
</evidence>